<protein>
    <submittedName>
        <fullName evidence="1">Uncharacterized protein</fullName>
    </submittedName>
</protein>
<accession>A0A7J7Z5J5</accession>
<dbReference type="AlphaFoldDB" id="A0A7J7Z5J5"/>
<comment type="caution">
    <text evidence="1">The sequence shown here is derived from an EMBL/GenBank/DDBJ whole genome shotgun (WGS) entry which is preliminary data.</text>
</comment>
<evidence type="ECO:0000313" key="1">
    <source>
        <dbReference type="EMBL" id="KAF6369206.1"/>
    </source>
</evidence>
<name>A0A7J7Z5J5_MYOMY</name>
<reference evidence="1 2" key="1">
    <citation type="journal article" date="2020" name="Nature">
        <title>Six reference-quality genomes reveal evolution of bat adaptations.</title>
        <authorList>
            <person name="Jebb D."/>
            <person name="Huang Z."/>
            <person name="Pippel M."/>
            <person name="Hughes G.M."/>
            <person name="Lavrichenko K."/>
            <person name="Devanna P."/>
            <person name="Winkler S."/>
            <person name="Jermiin L.S."/>
            <person name="Skirmuntt E.C."/>
            <person name="Katzourakis A."/>
            <person name="Burkitt-Gray L."/>
            <person name="Ray D.A."/>
            <person name="Sullivan K.A.M."/>
            <person name="Roscito J.G."/>
            <person name="Kirilenko B.M."/>
            <person name="Davalos L.M."/>
            <person name="Corthals A.P."/>
            <person name="Power M.L."/>
            <person name="Jones G."/>
            <person name="Ransome R.D."/>
            <person name="Dechmann D.K.N."/>
            <person name="Locatelli A.G."/>
            <person name="Puechmaille S.J."/>
            <person name="Fedrigo O."/>
            <person name="Jarvis E.D."/>
            <person name="Hiller M."/>
            <person name="Vernes S.C."/>
            <person name="Myers E.W."/>
            <person name="Teeling E.C."/>
        </authorList>
    </citation>
    <scope>NUCLEOTIDE SEQUENCE [LARGE SCALE GENOMIC DNA]</scope>
    <source>
        <strain evidence="1">MMyoMyo1</strain>
        <tissue evidence="1">Flight muscle</tissue>
    </source>
</reference>
<dbReference type="EMBL" id="JABWUV010000003">
    <property type="protein sequence ID" value="KAF6369206.1"/>
    <property type="molecule type" value="Genomic_DNA"/>
</dbReference>
<organism evidence="1 2">
    <name type="scientific">Myotis myotis</name>
    <name type="common">Greater mouse-eared bat</name>
    <name type="synonym">Vespertilio myotis</name>
    <dbReference type="NCBI Taxonomy" id="51298"/>
    <lineage>
        <taxon>Eukaryota</taxon>
        <taxon>Metazoa</taxon>
        <taxon>Chordata</taxon>
        <taxon>Craniata</taxon>
        <taxon>Vertebrata</taxon>
        <taxon>Euteleostomi</taxon>
        <taxon>Mammalia</taxon>
        <taxon>Eutheria</taxon>
        <taxon>Laurasiatheria</taxon>
        <taxon>Chiroptera</taxon>
        <taxon>Yangochiroptera</taxon>
        <taxon>Vespertilionidae</taxon>
        <taxon>Myotis</taxon>
    </lineage>
</organism>
<evidence type="ECO:0000313" key="2">
    <source>
        <dbReference type="Proteomes" id="UP000527355"/>
    </source>
</evidence>
<gene>
    <name evidence="1" type="ORF">mMyoMyo1_010588</name>
</gene>
<keyword evidence="2" id="KW-1185">Reference proteome</keyword>
<sequence>MGCFGSPQQGCPGGRGSTGTSFSESHRLHWVAQSMLSCGPECGVLWVALSCPCSRSEGLGWSRCWMAPSQASSTLVGSRAGVEHRLPLACTHCGVLEPDPRTLGPRGLVRRPGAGAHSGGVCSLQTSGSLPGSTALLTAHTRWWFHAGYGWQAVFSRHPLPFLIENYPLSMSDLLIQNVL</sequence>
<proteinExistence type="predicted"/>
<dbReference type="Proteomes" id="UP000527355">
    <property type="component" value="Unassembled WGS sequence"/>
</dbReference>